<keyword evidence="8" id="KW-0444">Lipid biosynthesis</keyword>
<sequence>MSDQPNFNQNQTVSGVRKISAWMVHVFTATGAVFSLLALHEIYWWNFKLAFWYMAIAIFIDSIDGFMARKVRIKEAVPGIDGAMLDNIIDYVNYVIVPAFFFIESDLLPFGFRIVGAGIIAIASSYQFSQIDAKTSDHFFKGFPSYWNIVAFYLFIWNQNPWFNFAIIVLLGVLIFVPIKYAYLSRPHFLIQNNYLRTMMLAFSLLWAFSAATLLWIHPKTNAFFAFIILIYIFVYFGISLYRTFVPVKTIET</sequence>
<name>A0A1V1PHM0_9BACT</name>
<feature type="transmembrane region" description="Helical" evidence="19">
    <location>
        <begin position="107"/>
        <end position="126"/>
    </location>
</feature>
<dbReference type="InterPro" id="IPR043130">
    <property type="entry name" value="CDP-OH_PTrfase_TM_dom"/>
</dbReference>
<keyword evidence="13" id="KW-0443">Lipid metabolism</keyword>
<evidence type="ECO:0000256" key="14">
    <source>
        <dbReference type="ARBA" id="ARBA00023136"/>
    </source>
</evidence>
<comment type="cofactor">
    <cofactor evidence="2">
        <name>Mn(2+)</name>
        <dbReference type="ChEBI" id="CHEBI:29035"/>
    </cofactor>
</comment>
<evidence type="ECO:0000256" key="15">
    <source>
        <dbReference type="ARBA" id="ARBA00023209"/>
    </source>
</evidence>
<dbReference type="GO" id="GO:0005886">
    <property type="term" value="C:plasma membrane"/>
    <property type="evidence" value="ECO:0007669"/>
    <property type="project" value="UniProtKB-SubCell"/>
</dbReference>
<feature type="transmembrane region" description="Helical" evidence="19">
    <location>
        <begin position="195"/>
        <end position="217"/>
    </location>
</feature>
<comment type="catalytic activity">
    <reaction evidence="1">
        <text>a CDP-1,2-diacyl-sn-glycerol + choline = a 1,2-diacyl-sn-glycero-3-phosphocholine + CMP + H(+)</text>
        <dbReference type="Rhea" id="RHEA:14597"/>
        <dbReference type="ChEBI" id="CHEBI:15354"/>
        <dbReference type="ChEBI" id="CHEBI:15378"/>
        <dbReference type="ChEBI" id="CHEBI:57643"/>
        <dbReference type="ChEBI" id="CHEBI:58332"/>
        <dbReference type="ChEBI" id="CHEBI:60377"/>
        <dbReference type="EC" id="2.7.8.24"/>
    </reaction>
</comment>
<evidence type="ECO:0000256" key="11">
    <source>
        <dbReference type="ARBA" id="ARBA00022692"/>
    </source>
</evidence>
<keyword evidence="10 20" id="KW-0808">Transferase</keyword>
<dbReference type="AlphaFoldDB" id="A0A1V1PHM0"/>
<dbReference type="InterPro" id="IPR026027">
    <property type="entry name" value="PcS"/>
</dbReference>
<evidence type="ECO:0000256" key="2">
    <source>
        <dbReference type="ARBA" id="ARBA00001936"/>
    </source>
</evidence>
<dbReference type="Pfam" id="PF01066">
    <property type="entry name" value="CDP-OH_P_transf"/>
    <property type="match status" value="1"/>
</dbReference>
<keyword evidence="17" id="KW-1208">Phospholipid metabolism</keyword>
<evidence type="ECO:0000256" key="12">
    <source>
        <dbReference type="ARBA" id="ARBA00022989"/>
    </source>
</evidence>
<dbReference type="EC" id="2.7.8.24" evidence="5"/>
<evidence type="ECO:0000256" key="3">
    <source>
        <dbReference type="ARBA" id="ARBA00004429"/>
    </source>
</evidence>
<feature type="transmembrane region" description="Helical" evidence="19">
    <location>
        <begin position="223"/>
        <end position="242"/>
    </location>
</feature>
<evidence type="ECO:0000256" key="4">
    <source>
        <dbReference type="ARBA" id="ARBA00010441"/>
    </source>
</evidence>
<dbReference type="InterPro" id="IPR000462">
    <property type="entry name" value="CDP-OH_P_trans"/>
</dbReference>
<keyword evidence="9" id="KW-0997">Cell inner membrane</keyword>
<comment type="similarity">
    <text evidence="4">Belongs to the CDP-alcohol phosphatidyltransferase class-I family.</text>
</comment>
<evidence type="ECO:0000313" key="20">
    <source>
        <dbReference type="EMBL" id="ETR74389.1"/>
    </source>
</evidence>
<keyword evidence="11 19" id="KW-0812">Transmembrane</keyword>
<evidence type="ECO:0000256" key="9">
    <source>
        <dbReference type="ARBA" id="ARBA00022519"/>
    </source>
</evidence>
<feature type="transmembrane region" description="Helical" evidence="19">
    <location>
        <begin position="21"/>
        <end position="44"/>
    </location>
</feature>
<protein>
    <recommendedName>
        <fullName evidence="6">Phosphatidylcholine synthase</fullName>
        <ecNumber evidence="5">2.7.8.24</ecNumber>
    </recommendedName>
    <alternativeName>
        <fullName evidence="18">CDP-diglyceride-choline O-phosphatidyltransferase</fullName>
    </alternativeName>
</protein>
<feature type="transmembrane region" description="Helical" evidence="19">
    <location>
        <begin position="138"/>
        <end position="156"/>
    </location>
</feature>
<gene>
    <name evidence="20" type="ORF">OMM_06347</name>
</gene>
<evidence type="ECO:0000256" key="1">
    <source>
        <dbReference type="ARBA" id="ARBA00000958"/>
    </source>
</evidence>
<evidence type="ECO:0000256" key="16">
    <source>
        <dbReference type="ARBA" id="ARBA00023211"/>
    </source>
</evidence>
<evidence type="ECO:0000256" key="18">
    <source>
        <dbReference type="ARBA" id="ARBA00033321"/>
    </source>
</evidence>
<evidence type="ECO:0000256" key="19">
    <source>
        <dbReference type="SAM" id="Phobius"/>
    </source>
</evidence>
<evidence type="ECO:0000256" key="17">
    <source>
        <dbReference type="ARBA" id="ARBA00023264"/>
    </source>
</evidence>
<evidence type="ECO:0000313" key="21">
    <source>
        <dbReference type="Proteomes" id="UP000189670"/>
    </source>
</evidence>
<dbReference type="Gene3D" id="1.20.120.1760">
    <property type="match status" value="1"/>
</dbReference>
<keyword evidence="12 19" id="KW-1133">Transmembrane helix</keyword>
<comment type="subcellular location">
    <subcellularLocation>
        <location evidence="3">Cell inner membrane</location>
        <topology evidence="3">Multi-pass membrane protein</topology>
    </subcellularLocation>
</comment>
<dbReference type="GO" id="GO:0050520">
    <property type="term" value="F:phosphatidylcholine synthase activity"/>
    <property type="evidence" value="ECO:0007669"/>
    <property type="project" value="UniProtKB-EC"/>
</dbReference>
<evidence type="ECO:0000256" key="5">
    <source>
        <dbReference type="ARBA" id="ARBA00013195"/>
    </source>
</evidence>
<accession>A0A1V1PHM0</accession>
<proteinExistence type="inferred from homology"/>
<keyword evidence="16" id="KW-0464">Manganese</keyword>
<keyword evidence="15" id="KW-0594">Phospholipid biosynthesis</keyword>
<dbReference type="PIRSF" id="PIRSF000851">
    <property type="entry name" value="PcS"/>
    <property type="match status" value="1"/>
</dbReference>
<comment type="caution">
    <text evidence="20">The sequence shown here is derived from an EMBL/GenBank/DDBJ whole genome shotgun (WGS) entry which is preliminary data.</text>
</comment>
<evidence type="ECO:0000256" key="13">
    <source>
        <dbReference type="ARBA" id="ARBA00023098"/>
    </source>
</evidence>
<dbReference type="EMBL" id="ATBP01000008">
    <property type="protein sequence ID" value="ETR74389.1"/>
    <property type="molecule type" value="Genomic_DNA"/>
</dbReference>
<dbReference type="GO" id="GO:0008654">
    <property type="term" value="P:phospholipid biosynthetic process"/>
    <property type="evidence" value="ECO:0007669"/>
    <property type="project" value="UniProtKB-KW"/>
</dbReference>
<reference evidence="21" key="1">
    <citation type="submission" date="2012-11" db="EMBL/GenBank/DDBJ databases">
        <authorList>
            <person name="Lucero-Rivera Y.E."/>
            <person name="Tovar-Ramirez D."/>
        </authorList>
    </citation>
    <scope>NUCLEOTIDE SEQUENCE [LARGE SCALE GENOMIC DNA]</scope>
    <source>
        <strain evidence="21">Araruama</strain>
    </source>
</reference>
<evidence type="ECO:0000256" key="8">
    <source>
        <dbReference type="ARBA" id="ARBA00022516"/>
    </source>
</evidence>
<organism evidence="20 21">
    <name type="scientific">Candidatus Magnetoglobus multicellularis str. Araruama</name>
    <dbReference type="NCBI Taxonomy" id="890399"/>
    <lineage>
        <taxon>Bacteria</taxon>
        <taxon>Pseudomonadati</taxon>
        <taxon>Thermodesulfobacteriota</taxon>
        <taxon>Desulfobacteria</taxon>
        <taxon>Desulfobacterales</taxon>
        <taxon>Desulfobacteraceae</taxon>
        <taxon>Candidatus Magnetoglobus</taxon>
    </lineage>
</organism>
<dbReference type="Proteomes" id="UP000189670">
    <property type="component" value="Unassembled WGS sequence"/>
</dbReference>
<feature type="transmembrane region" description="Helical" evidence="19">
    <location>
        <begin position="162"/>
        <end position="183"/>
    </location>
</feature>
<evidence type="ECO:0000256" key="6">
    <source>
        <dbReference type="ARBA" id="ARBA00015623"/>
    </source>
</evidence>
<evidence type="ECO:0000256" key="7">
    <source>
        <dbReference type="ARBA" id="ARBA00022475"/>
    </source>
</evidence>
<keyword evidence="14 19" id="KW-0472">Membrane</keyword>
<keyword evidence="7" id="KW-1003">Cell membrane</keyword>
<evidence type="ECO:0000256" key="10">
    <source>
        <dbReference type="ARBA" id="ARBA00022679"/>
    </source>
</evidence>